<dbReference type="GO" id="GO:0016705">
    <property type="term" value="F:oxidoreductase activity, acting on paired donors, with incorporation or reduction of molecular oxygen"/>
    <property type="evidence" value="ECO:0007669"/>
    <property type="project" value="InterPro"/>
</dbReference>
<feature type="transmembrane region" description="Helical" evidence="11">
    <location>
        <begin position="15"/>
        <end position="33"/>
    </location>
</feature>
<proteinExistence type="inferred from homology"/>
<dbReference type="EMBL" id="BLZA01000002">
    <property type="protein sequence ID" value="GHJ83738.1"/>
    <property type="molecule type" value="Genomic_DNA"/>
</dbReference>
<evidence type="ECO:0000256" key="4">
    <source>
        <dbReference type="ARBA" id="ARBA00022617"/>
    </source>
</evidence>
<evidence type="ECO:0000313" key="12">
    <source>
        <dbReference type="EMBL" id="GHJ83738.1"/>
    </source>
</evidence>
<dbReference type="PRINTS" id="PR00385">
    <property type="entry name" value="P450"/>
</dbReference>
<evidence type="ECO:0000256" key="11">
    <source>
        <dbReference type="SAM" id="Phobius"/>
    </source>
</evidence>
<evidence type="ECO:0008006" key="14">
    <source>
        <dbReference type="Google" id="ProtNLM"/>
    </source>
</evidence>
<reference evidence="12" key="1">
    <citation type="submission" date="2020-07" db="EMBL/GenBank/DDBJ databases">
        <title>Draft Genome Sequence of a Deep-Sea Yeast, Naganishia (Cryptococcus) liquefaciens strain N6.</title>
        <authorList>
            <person name="Han Y.W."/>
            <person name="Kajitani R."/>
            <person name="Morimoto H."/>
            <person name="Parhat M."/>
            <person name="Tsubouchi H."/>
            <person name="Bakenova O."/>
            <person name="Ogata M."/>
            <person name="Argunhan B."/>
            <person name="Aoki R."/>
            <person name="Kajiwara S."/>
            <person name="Itoh T."/>
            <person name="Iwasaki H."/>
        </authorList>
    </citation>
    <scope>NUCLEOTIDE SEQUENCE</scope>
    <source>
        <strain evidence="12">N6</strain>
    </source>
</reference>
<evidence type="ECO:0000313" key="13">
    <source>
        <dbReference type="Proteomes" id="UP000620104"/>
    </source>
</evidence>
<evidence type="ECO:0000256" key="8">
    <source>
        <dbReference type="ARBA" id="ARBA00023033"/>
    </source>
</evidence>
<keyword evidence="11" id="KW-0472">Membrane</keyword>
<comment type="similarity">
    <text evidence="3 10">Belongs to the cytochrome P450 family.</text>
</comment>
<evidence type="ECO:0000256" key="5">
    <source>
        <dbReference type="ARBA" id="ARBA00022723"/>
    </source>
</evidence>
<dbReference type="AlphaFoldDB" id="A0A8H3YC20"/>
<dbReference type="GO" id="GO:0005506">
    <property type="term" value="F:iron ion binding"/>
    <property type="evidence" value="ECO:0007669"/>
    <property type="project" value="InterPro"/>
</dbReference>
<dbReference type="PANTHER" id="PTHR46300:SF6">
    <property type="entry name" value="CYTOCHROME P450 2C30"/>
    <property type="match status" value="1"/>
</dbReference>
<keyword evidence="4 9" id="KW-0349">Heme</keyword>
<keyword evidence="5 9" id="KW-0479">Metal-binding</keyword>
<keyword evidence="7 9" id="KW-0408">Iron</keyword>
<keyword evidence="11" id="KW-1133">Transmembrane helix</keyword>
<name>A0A8H3YC20_9TREE</name>
<dbReference type="Gene3D" id="1.10.630.10">
    <property type="entry name" value="Cytochrome P450"/>
    <property type="match status" value="1"/>
</dbReference>
<comment type="cofactor">
    <cofactor evidence="1 9">
        <name>heme</name>
        <dbReference type="ChEBI" id="CHEBI:30413"/>
    </cofactor>
</comment>
<evidence type="ECO:0000256" key="1">
    <source>
        <dbReference type="ARBA" id="ARBA00001971"/>
    </source>
</evidence>
<dbReference type="Pfam" id="PF00067">
    <property type="entry name" value="p450"/>
    <property type="match status" value="1"/>
</dbReference>
<evidence type="ECO:0000256" key="7">
    <source>
        <dbReference type="ARBA" id="ARBA00023004"/>
    </source>
</evidence>
<dbReference type="Proteomes" id="UP000620104">
    <property type="component" value="Unassembled WGS sequence"/>
</dbReference>
<dbReference type="SUPFAM" id="SSF48264">
    <property type="entry name" value="Cytochrome P450"/>
    <property type="match status" value="1"/>
</dbReference>
<gene>
    <name evidence="12" type="ORF">NliqN6_0140</name>
</gene>
<sequence>MPLSSSLNSFIDTSISPLTVFICLIVLCIALHLRSSSKKPKNGLRWAPSPPGWPIVGNLPDIIKAAGADRMHLQMQSWAKQYGPVVKVSAGTIDQYFINEDKAVKEIMDKHSSVSSDRPRWIYSNEYVCNQQNVLLLSGSHPRWKVSRPIFKFGVSLNFRQSQRKFINAMVTSPAMADSALPLNNFETARFLHAVINDPLANGPEQNVWLKLKRYQYSLFALQTFGFPINMEDSPSIDYIFWSVFESIKGTLPGAKIVETFPILEKLPIAFKPWARAGKKAHERDMAWCRERMERCKQAIAKGTVLPYCTLARLLQDPKLGGLDSEDEAAYINLELIGAAADTSMMTMWAFLEAMLEYPEVQVKAQKELDAAVGDRLPVWEDLVDTPYLRCIMKEVWRWRPPVALGHPHVTKQDLEYKGIQIPKGAFLHLNAWAIHHDEKRHKHPDSFLPERYEGDERSSQESINLADPTMRDHFAFGAGRRICPGYHVAERSFFIGFSRLLWAFDIKPKPGAVLPLAQDSGFHGIMPGTRGKDLPFMLILRDEKRRAIIEQEYQQEMANFADVLSMGDL</sequence>
<dbReference type="InterPro" id="IPR050364">
    <property type="entry name" value="Cytochrome_P450_fung"/>
</dbReference>
<dbReference type="InterPro" id="IPR002401">
    <property type="entry name" value="Cyt_P450_E_grp-I"/>
</dbReference>
<dbReference type="GO" id="GO:0004497">
    <property type="term" value="F:monooxygenase activity"/>
    <property type="evidence" value="ECO:0007669"/>
    <property type="project" value="UniProtKB-KW"/>
</dbReference>
<keyword evidence="13" id="KW-1185">Reference proteome</keyword>
<evidence type="ECO:0000256" key="3">
    <source>
        <dbReference type="ARBA" id="ARBA00010617"/>
    </source>
</evidence>
<dbReference type="PANTHER" id="PTHR46300">
    <property type="entry name" value="P450, PUTATIVE (EUROFUNG)-RELATED-RELATED"/>
    <property type="match status" value="1"/>
</dbReference>
<keyword evidence="6 10" id="KW-0560">Oxidoreductase</keyword>
<comment type="caution">
    <text evidence="12">The sequence shown here is derived from an EMBL/GenBank/DDBJ whole genome shotgun (WGS) entry which is preliminary data.</text>
</comment>
<dbReference type="PRINTS" id="PR00463">
    <property type="entry name" value="EP450I"/>
</dbReference>
<organism evidence="12 13">
    <name type="scientific">Naganishia liquefaciens</name>
    <dbReference type="NCBI Taxonomy" id="104408"/>
    <lineage>
        <taxon>Eukaryota</taxon>
        <taxon>Fungi</taxon>
        <taxon>Dikarya</taxon>
        <taxon>Basidiomycota</taxon>
        <taxon>Agaricomycotina</taxon>
        <taxon>Tremellomycetes</taxon>
        <taxon>Filobasidiales</taxon>
        <taxon>Filobasidiaceae</taxon>
        <taxon>Naganishia</taxon>
    </lineage>
</organism>
<evidence type="ECO:0000256" key="9">
    <source>
        <dbReference type="PIRSR" id="PIRSR602401-1"/>
    </source>
</evidence>
<evidence type="ECO:0000256" key="2">
    <source>
        <dbReference type="ARBA" id="ARBA00005179"/>
    </source>
</evidence>
<dbReference type="InterPro" id="IPR017972">
    <property type="entry name" value="Cyt_P450_CS"/>
</dbReference>
<dbReference type="InterPro" id="IPR036396">
    <property type="entry name" value="Cyt_P450_sf"/>
</dbReference>
<dbReference type="OrthoDB" id="1055148at2759"/>
<dbReference type="InterPro" id="IPR001128">
    <property type="entry name" value="Cyt_P450"/>
</dbReference>
<feature type="binding site" description="axial binding residue" evidence="9">
    <location>
        <position position="484"/>
    </location>
    <ligand>
        <name>heme</name>
        <dbReference type="ChEBI" id="CHEBI:30413"/>
    </ligand>
    <ligandPart>
        <name>Fe</name>
        <dbReference type="ChEBI" id="CHEBI:18248"/>
    </ligandPart>
</feature>
<keyword evidence="11" id="KW-0812">Transmembrane</keyword>
<keyword evidence="8 10" id="KW-0503">Monooxygenase</keyword>
<accession>A0A8H3YC20</accession>
<evidence type="ECO:0000256" key="6">
    <source>
        <dbReference type="ARBA" id="ARBA00023002"/>
    </source>
</evidence>
<comment type="pathway">
    <text evidence="2">Secondary metabolite biosynthesis.</text>
</comment>
<dbReference type="GO" id="GO:0020037">
    <property type="term" value="F:heme binding"/>
    <property type="evidence" value="ECO:0007669"/>
    <property type="project" value="InterPro"/>
</dbReference>
<protein>
    <recommendedName>
        <fullName evidence="14">Cytochrome P450</fullName>
    </recommendedName>
</protein>
<dbReference type="PROSITE" id="PS00086">
    <property type="entry name" value="CYTOCHROME_P450"/>
    <property type="match status" value="1"/>
</dbReference>
<evidence type="ECO:0000256" key="10">
    <source>
        <dbReference type="RuleBase" id="RU000461"/>
    </source>
</evidence>